<dbReference type="Proteomes" id="UP001259572">
    <property type="component" value="Unassembled WGS sequence"/>
</dbReference>
<accession>A0ABU3QA10</accession>
<evidence type="ECO:0000313" key="2">
    <source>
        <dbReference type="Proteomes" id="UP001259572"/>
    </source>
</evidence>
<reference evidence="1 2" key="1">
    <citation type="submission" date="2023-05" db="EMBL/GenBank/DDBJ databases">
        <authorList>
            <person name="Guo Y."/>
        </authorList>
    </citation>
    <scope>NUCLEOTIDE SEQUENCE [LARGE SCALE GENOMIC DNA]</scope>
    <source>
        <strain evidence="1 2">GR2756</strain>
    </source>
</reference>
<evidence type="ECO:0000313" key="1">
    <source>
        <dbReference type="EMBL" id="MDT9599959.1"/>
    </source>
</evidence>
<organism evidence="1 2">
    <name type="scientific">Sphingosinicella rhizophila</name>
    <dbReference type="NCBI Taxonomy" id="3050082"/>
    <lineage>
        <taxon>Bacteria</taxon>
        <taxon>Pseudomonadati</taxon>
        <taxon>Pseudomonadota</taxon>
        <taxon>Alphaproteobacteria</taxon>
        <taxon>Sphingomonadales</taxon>
        <taxon>Sphingosinicellaceae</taxon>
        <taxon>Sphingosinicella</taxon>
    </lineage>
</organism>
<dbReference type="RefSeq" id="WP_315727055.1">
    <property type="nucleotide sequence ID" value="NZ_JAVUPU010000006.1"/>
</dbReference>
<protein>
    <submittedName>
        <fullName evidence="1">Uncharacterized protein</fullName>
    </submittedName>
</protein>
<dbReference type="EMBL" id="JAVUPU010000006">
    <property type="protein sequence ID" value="MDT9599959.1"/>
    <property type="molecule type" value="Genomic_DNA"/>
</dbReference>
<gene>
    <name evidence="1" type="ORF">RQX22_13435</name>
</gene>
<name>A0ABU3QA10_9SPHN</name>
<proteinExistence type="predicted"/>
<sequence>MIAAAMQHIEGKWDPMGMVRAMMLEQVLMDGAKAVARRAARIAVTILTIKDPAAGGSG</sequence>
<keyword evidence="2" id="KW-1185">Reference proteome</keyword>
<comment type="caution">
    <text evidence="1">The sequence shown here is derived from an EMBL/GenBank/DDBJ whole genome shotgun (WGS) entry which is preliminary data.</text>
</comment>